<accession>A0AAV0EUA2</accession>
<name>A0AAV0EUA2_9ASTE</name>
<organism evidence="1 2">
    <name type="scientific">Cuscuta epithymum</name>
    <dbReference type="NCBI Taxonomy" id="186058"/>
    <lineage>
        <taxon>Eukaryota</taxon>
        <taxon>Viridiplantae</taxon>
        <taxon>Streptophyta</taxon>
        <taxon>Embryophyta</taxon>
        <taxon>Tracheophyta</taxon>
        <taxon>Spermatophyta</taxon>
        <taxon>Magnoliopsida</taxon>
        <taxon>eudicotyledons</taxon>
        <taxon>Gunneridae</taxon>
        <taxon>Pentapetalae</taxon>
        <taxon>asterids</taxon>
        <taxon>lamiids</taxon>
        <taxon>Solanales</taxon>
        <taxon>Convolvulaceae</taxon>
        <taxon>Cuscuteae</taxon>
        <taxon>Cuscuta</taxon>
        <taxon>Cuscuta subgen. Cuscuta</taxon>
    </lineage>
</organism>
<keyword evidence="2" id="KW-1185">Reference proteome</keyword>
<evidence type="ECO:0000313" key="1">
    <source>
        <dbReference type="EMBL" id="CAH9126812.1"/>
    </source>
</evidence>
<evidence type="ECO:0000313" key="2">
    <source>
        <dbReference type="Proteomes" id="UP001152523"/>
    </source>
</evidence>
<sequence>MGVVGPAGARARQGGGSLSCCESLGSRCGGGVVVECDSCVAAAWKLTGGP</sequence>
<dbReference type="Proteomes" id="UP001152523">
    <property type="component" value="Unassembled WGS sequence"/>
</dbReference>
<proteinExistence type="predicted"/>
<dbReference type="AlphaFoldDB" id="A0AAV0EUA2"/>
<protein>
    <submittedName>
        <fullName evidence="1">Uncharacterized protein</fullName>
    </submittedName>
</protein>
<gene>
    <name evidence="1" type="ORF">CEPIT_LOCUS27826</name>
</gene>
<dbReference type="EMBL" id="CAMAPF010000945">
    <property type="protein sequence ID" value="CAH9126812.1"/>
    <property type="molecule type" value="Genomic_DNA"/>
</dbReference>
<comment type="caution">
    <text evidence="1">The sequence shown here is derived from an EMBL/GenBank/DDBJ whole genome shotgun (WGS) entry which is preliminary data.</text>
</comment>
<reference evidence="1" key="1">
    <citation type="submission" date="2022-07" db="EMBL/GenBank/DDBJ databases">
        <authorList>
            <person name="Macas J."/>
            <person name="Novak P."/>
            <person name="Neumann P."/>
        </authorList>
    </citation>
    <scope>NUCLEOTIDE SEQUENCE</scope>
</reference>